<dbReference type="AlphaFoldDB" id="A0A5E4MBF3"/>
<evidence type="ECO:0000313" key="3">
    <source>
        <dbReference type="Proteomes" id="UP000325440"/>
    </source>
</evidence>
<evidence type="ECO:0000313" key="2">
    <source>
        <dbReference type="EMBL" id="VVC27242.1"/>
    </source>
</evidence>
<keyword evidence="3" id="KW-1185">Reference proteome</keyword>
<feature type="compositionally biased region" description="Acidic residues" evidence="1">
    <location>
        <begin position="23"/>
        <end position="45"/>
    </location>
</feature>
<feature type="non-terminal residue" evidence="2">
    <location>
        <position position="63"/>
    </location>
</feature>
<evidence type="ECO:0000256" key="1">
    <source>
        <dbReference type="SAM" id="MobiDB-lite"/>
    </source>
</evidence>
<gene>
    <name evidence="2" type="ORF">CINCED_3A008432</name>
</gene>
<sequence length="63" mass="7164">MEFITLVDHSEDRNAISSGTENDLSETETETDFETETESETDESNQSDGLIQIKLMYSDESIR</sequence>
<dbReference type="Proteomes" id="UP000325440">
    <property type="component" value="Unassembled WGS sequence"/>
</dbReference>
<accession>A0A5E4MBF3</accession>
<name>A0A5E4MBF3_9HEMI</name>
<reference evidence="2 3" key="1">
    <citation type="submission" date="2019-08" db="EMBL/GenBank/DDBJ databases">
        <authorList>
            <person name="Alioto T."/>
            <person name="Alioto T."/>
            <person name="Gomez Garrido J."/>
        </authorList>
    </citation>
    <scope>NUCLEOTIDE SEQUENCE [LARGE SCALE GENOMIC DNA]</scope>
</reference>
<dbReference type="EMBL" id="CABPRJ010000075">
    <property type="protein sequence ID" value="VVC27242.1"/>
    <property type="molecule type" value="Genomic_DNA"/>
</dbReference>
<feature type="region of interest" description="Disordered" evidence="1">
    <location>
        <begin position="1"/>
        <end position="63"/>
    </location>
</feature>
<proteinExistence type="predicted"/>
<protein>
    <submittedName>
        <fullName evidence="2">Uncharacterized protein</fullName>
    </submittedName>
</protein>
<organism evidence="2 3">
    <name type="scientific">Cinara cedri</name>
    <dbReference type="NCBI Taxonomy" id="506608"/>
    <lineage>
        <taxon>Eukaryota</taxon>
        <taxon>Metazoa</taxon>
        <taxon>Ecdysozoa</taxon>
        <taxon>Arthropoda</taxon>
        <taxon>Hexapoda</taxon>
        <taxon>Insecta</taxon>
        <taxon>Pterygota</taxon>
        <taxon>Neoptera</taxon>
        <taxon>Paraneoptera</taxon>
        <taxon>Hemiptera</taxon>
        <taxon>Sternorrhyncha</taxon>
        <taxon>Aphidomorpha</taxon>
        <taxon>Aphidoidea</taxon>
        <taxon>Aphididae</taxon>
        <taxon>Lachninae</taxon>
        <taxon>Cinara</taxon>
    </lineage>
</organism>